<evidence type="ECO:0000256" key="3">
    <source>
        <dbReference type="ARBA" id="ARBA00010821"/>
    </source>
</evidence>
<keyword evidence="5" id="KW-0539">Nucleus</keyword>
<dbReference type="InterPro" id="IPR029428">
    <property type="entry name" value="MCRIP"/>
</dbReference>
<evidence type="ECO:0000313" key="6">
    <source>
        <dbReference type="EMBL" id="JAB55953.1"/>
    </source>
</evidence>
<dbReference type="AlphaFoldDB" id="U5ER39"/>
<dbReference type="GO" id="GO:0010494">
    <property type="term" value="C:cytoplasmic stress granule"/>
    <property type="evidence" value="ECO:0007669"/>
    <property type="project" value="UniProtKB-SubCell"/>
</dbReference>
<comment type="subcellular location">
    <subcellularLocation>
        <location evidence="2">Cytoplasm</location>
        <location evidence="2">Stress granule</location>
    </subcellularLocation>
    <subcellularLocation>
        <location evidence="1">Nucleus</location>
    </subcellularLocation>
</comment>
<dbReference type="Pfam" id="PF14799">
    <property type="entry name" value="FAM195"/>
    <property type="match status" value="1"/>
</dbReference>
<reference evidence="6" key="1">
    <citation type="journal article" date="2014" name="Insect Biochem. Mol. Biol.">
        <title>An insight into the sialome of the frog biting fly, Corethrella appendiculata.</title>
        <authorList>
            <person name="Ribeiro J.M.C."/>
            <person name="Chagas A.C."/>
            <person name="Pham V.M."/>
            <person name="Lounibos L.P."/>
            <person name="Calvo E."/>
        </authorList>
    </citation>
    <scope>NUCLEOTIDE SEQUENCE</scope>
    <source>
        <tissue evidence="6">Salivary glands</tissue>
    </source>
</reference>
<proteinExistence type="evidence at transcript level"/>
<keyword evidence="4" id="KW-0963">Cytoplasm</keyword>
<evidence type="ECO:0000256" key="4">
    <source>
        <dbReference type="ARBA" id="ARBA00022490"/>
    </source>
</evidence>
<dbReference type="EMBL" id="GANO01003918">
    <property type="protein sequence ID" value="JAB55953.1"/>
    <property type="molecule type" value="mRNA"/>
</dbReference>
<dbReference type="GO" id="GO:0005634">
    <property type="term" value="C:nucleus"/>
    <property type="evidence" value="ECO:0007669"/>
    <property type="project" value="UniProtKB-SubCell"/>
</dbReference>
<evidence type="ECO:0000256" key="1">
    <source>
        <dbReference type="ARBA" id="ARBA00004123"/>
    </source>
</evidence>
<protein>
    <submittedName>
        <fullName evidence="6">Uncharacterized protein</fullName>
    </submittedName>
</protein>
<name>U5ER39_9DIPT</name>
<evidence type="ECO:0000256" key="5">
    <source>
        <dbReference type="ARBA" id="ARBA00023242"/>
    </source>
</evidence>
<organism evidence="6">
    <name type="scientific">Corethrella appendiculata</name>
    <dbReference type="NCBI Taxonomy" id="1370023"/>
    <lineage>
        <taxon>Eukaryota</taxon>
        <taxon>Metazoa</taxon>
        <taxon>Ecdysozoa</taxon>
        <taxon>Arthropoda</taxon>
        <taxon>Hexapoda</taxon>
        <taxon>Insecta</taxon>
        <taxon>Pterygota</taxon>
        <taxon>Neoptera</taxon>
        <taxon>Endopterygota</taxon>
        <taxon>Diptera</taxon>
        <taxon>Nematocera</taxon>
        <taxon>Culicoidea</taxon>
        <taxon>Chaoboridae</taxon>
        <taxon>Corethrella</taxon>
    </lineage>
</organism>
<comment type="similarity">
    <text evidence="3">Belongs to the MCRIP family.</text>
</comment>
<evidence type="ECO:0000256" key="2">
    <source>
        <dbReference type="ARBA" id="ARBA00004210"/>
    </source>
</evidence>
<accession>U5ER39</accession>
<sequence>MGRQIVSPGIQRRPPILSSNMNMNMNNIHHNNSNNMINNPNLNNNNIPRDIPTQQQIITQHDELIRYIQEAWNKITTETTPSPVFYKSTHEPRLVGFIPFDLESWWGRRLVQNLNISHGHQ</sequence>